<evidence type="ECO:0000313" key="2">
    <source>
        <dbReference type="EMBL" id="GAA1844440.1"/>
    </source>
</evidence>
<dbReference type="EMBL" id="BAAAQK010000005">
    <property type="protein sequence ID" value="GAA1844440.1"/>
    <property type="molecule type" value="Genomic_DNA"/>
</dbReference>
<reference evidence="2 3" key="1">
    <citation type="journal article" date="2019" name="Int. J. Syst. Evol. Microbiol.">
        <title>The Global Catalogue of Microorganisms (GCM) 10K type strain sequencing project: providing services to taxonomists for standard genome sequencing and annotation.</title>
        <authorList>
            <consortium name="The Broad Institute Genomics Platform"/>
            <consortium name="The Broad Institute Genome Sequencing Center for Infectious Disease"/>
            <person name="Wu L."/>
            <person name="Ma J."/>
        </authorList>
    </citation>
    <scope>NUCLEOTIDE SEQUENCE [LARGE SCALE GENOMIC DNA]</scope>
    <source>
        <strain evidence="2 3">JCM 16009</strain>
    </source>
</reference>
<name>A0ABN2MZ54_9PSEU</name>
<comment type="caution">
    <text evidence="2">The sequence shown here is derived from an EMBL/GenBank/DDBJ whole genome shotgun (WGS) entry which is preliminary data.</text>
</comment>
<evidence type="ECO:0000313" key="3">
    <source>
        <dbReference type="Proteomes" id="UP001500449"/>
    </source>
</evidence>
<gene>
    <name evidence="2" type="ORF">GCM10009836_24840</name>
</gene>
<proteinExistence type="predicted"/>
<dbReference type="RefSeq" id="WP_344415702.1">
    <property type="nucleotide sequence ID" value="NZ_BAAAQK010000005.1"/>
</dbReference>
<sequence>MTTDALQDELHRRLELRDLVERYGSAADARDRGAFAALFAPHGVLVTSSGERLTGRAEVATVVDGLAARYQRTFHFVGRQELQVTTGVVSAAVTCLAHHLLRQDDGEPRDDLLLIEYADSYTCLDGRWRVASRRIDIAWQLQRPLRAA</sequence>
<dbReference type="SUPFAM" id="SSF54427">
    <property type="entry name" value="NTF2-like"/>
    <property type="match status" value="1"/>
</dbReference>
<dbReference type="Gene3D" id="3.10.450.50">
    <property type="match status" value="1"/>
</dbReference>
<dbReference type="InterPro" id="IPR011944">
    <property type="entry name" value="Steroid_delta5-4_isomerase"/>
</dbReference>
<keyword evidence="3" id="KW-1185">Reference proteome</keyword>
<protein>
    <submittedName>
        <fullName evidence="2">Nuclear transport factor 2 family protein</fullName>
    </submittedName>
</protein>
<dbReference type="CDD" id="cd00531">
    <property type="entry name" value="NTF2_like"/>
    <property type="match status" value="1"/>
</dbReference>
<accession>A0ABN2MZ54</accession>
<dbReference type="Pfam" id="PF13577">
    <property type="entry name" value="SnoaL_4"/>
    <property type="match status" value="1"/>
</dbReference>
<organism evidence="2 3">
    <name type="scientific">Pseudonocardia ailaonensis</name>
    <dbReference type="NCBI Taxonomy" id="367279"/>
    <lineage>
        <taxon>Bacteria</taxon>
        <taxon>Bacillati</taxon>
        <taxon>Actinomycetota</taxon>
        <taxon>Actinomycetes</taxon>
        <taxon>Pseudonocardiales</taxon>
        <taxon>Pseudonocardiaceae</taxon>
        <taxon>Pseudonocardia</taxon>
    </lineage>
</organism>
<dbReference type="NCBIfam" id="TIGR02246">
    <property type="entry name" value="SgcJ/EcaC family oxidoreductase"/>
    <property type="match status" value="1"/>
</dbReference>
<dbReference type="InterPro" id="IPR037401">
    <property type="entry name" value="SnoaL-like"/>
</dbReference>
<dbReference type="Proteomes" id="UP001500449">
    <property type="component" value="Unassembled WGS sequence"/>
</dbReference>
<feature type="domain" description="SnoaL-like" evidence="1">
    <location>
        <begin position="9"/>
        <end position="134"/>
    </location>
</feature>
<evidence type="ECO:0000259" key="1">
    <source>
        <dbReference type="Pfam" id="PF13577"/>
    </source>
</evidence>
<dbReference type="InterPro" id="IPR032710">
    <property type="entry name" value="NTF2-like_dom_sf"/>
</dbReference>